<keyword evidence="3" id="KW-1185">Reference proteome</keyword>
<dbReference type="InterPro" id="IPR032639">
    <property type="entry name" value="Tex_YqgF"/>
</dbReference>
<dbReference type="Pfam" id="PF16921">
    <property type="entry name" value="Tex_YqgF"/>
    <property type="match status" value="1"/>
</dbReference>
<accession>A0A0R3PQT8</accession>
<dbReference type="InterPro" id="IPR006641">
    <property type="entry name" value="YqgF/RNaseH-like_dom"/>
</dbReference>
<dbReference type="SMART" id="SM00732">
    <property type="entry name" value="YqgFc"/>
    <property type="match status" value="1"/>
</dbReference>
<dbReference type="EMBL" id="UYYA01004072">
    <property type="protein sequence ID" value="VDM59346.1"/>
    <property type="molecule type" value="Genomic_DNA"/>
</dbReference>
<dbReference type="PANTHER" id="PTHR10724:SF10">
    <property type="entry name" value="S1 RNA-BINDING DOMAIN-CONTAINING PROTEIN 1"/>
    <property type="match status" value="1"/>
</dbReference>
<dbReference type="PANTHER" id="PTHR10724">
    <property type="entry name" value="30S RIBOSOMAL PROTEIN S1"/>
    <property type="match status" value="1"/>
</dbReference>
<dbReference type="GO" id="GO:0006139">
    <property type="term" value="P:nucleobase-containing compound metabolic process"/>
    <property type="evidence" value="ECO:0007669"/>
    <property type="project" value="InterPro"/>
</dbReference>
<feature type="domain" description="YqgF/RNase H-like" evidence="1">
    <location>
        <begin position="48"/>
        <end position="149"/>
    </location>
</feature>
<evidence type="ECO:0000259" key="1">
    <source>
        <dbReference type="SMART" id="SM00732"/>
    </source>
</evidence>
<reference evidence="2 3" key="2">
    <citation type="submission" date="2018-11" db="EMBL/GenBank/DDBJ databases">
        <authorList>
            <consortium name="Pathogen Informatics"/>
        </authorList>
    </citation>
    <scope>NUCLEOTIDE SEQUENCE [LARGE SCALE GENOMIC DNA]</scope>
    <source>
        <strain evidence="2 3">Costa Rica</strain>
    </source>
</reference>
<protein>
    <submittedName>
        <fullName evidence="4">YqgFc domain-containing protein</fullName>
    </submittedName>
</protein>
<reference evidence="4" key="1">
    <citation type="submission" date="2017-02" db="UniProtKB">
        <authorList>
            <consortium name="WormBaseParasite"/>
        </authorList>
    </citation>
    <scope>IDENTIFICATION</scope>
</reference>
<evidence type="ECO:0000313" key="4">
    <source>
        <dbReference type="WBParaSite" id="ACOC_0000776001-mRNA-1"/>
    </source>
</evidence>
<dbReference type="Gene3D" id="3.30.420.140">
    <property type="entry name" value="YqgF/RNase H-like domain"/>
    <property type="match status" value="1"/>
</dbReference>
<evidence type="ECO:0000313" key="2">
    <source>
        <dbReference type="EMBL" id="VDM59346.1"/>
    </source>
</evidence>
<dbReference type="GO" id="GO:0003735">
    <property type="term" value="F:structural constituent of ribosome"/>
    <property type="evidence" value="ECO:0007669"/>
    <property type="project" value="TreeGrafter"/>
</dbReference>
<name>A0A0R3PQT8_ANGCS</name>
<dbReference type="InterPro" id="IPR050437">
    <property type="entry name" value="Ribos_protein_bS1-like"/>
</dbReference>
<dbReference type="STRING" id="334426.A0A0R3PQT8"/>
<organism evidence="4">
    <name type="scientific">Angiostrongylus costaricensis</name>
    <name type="common">Nematode worm</name>
    <dbReference type="NCBI Taxonomy" id="334426"/>
    <lineage>
        <taxon>Eukaryota</taxon>
        <taxon>Metazoa</taxon>
        <taxon>Ecdysozoa</taxon>
        <taxon>Nematoda</taxon>
        <taxon>Chromadorea</taxon>
        <taxon>Rhabditida</taxon>
        <taxon>Rhabditina</taxon>
        <taxon>Rhabditomorpha</taxon>
        <taxon>Strongyloidea</taxon>
        <taxon>Metastrongylidae</taxon>
        <taxon>Angiostrongylus</taxon>
    </lineage>
</organism>
<dbReference type="Proteomes" id="UP000267027">
    <property type="component" value="Unassembled WGS sequence"/>
</dbReference>
<dbReference type="AlphaFoldDB" id="A0A0R3PQT8"/>
<dbReference type="InterPro" id="IPR012337">
    <property type="entry name" value="RNaseH-like_sf"/>
</dbReference>
<dbReference type="GO" id="GO:0006412">
    <property type="term" value="P:translation"/>
    <property type="evidence" value="ECO:0007669"/>
    <property type="project" value="TreeGrafter"/>
</dbReference>
<sequence length="315" mass="34984">MSSVPKYPFVLKFLVFRRHLISRAEDAAISCFAHNLRHLFWREGVNSAFVIALDPGFSACKAALLTPTGSVIETSEFSFNTKSFNGRAEAVLKEWTEHAGDRPVVVAIGNGKASLETQQAIASMIRSRKFAPKDVKFCVVPEDGASKYSITPLAEKDLPNMPPTQRSAVSIGRRLIDPMGEYVKIDPKHLGMGMYQVCCFFLFALFKLRIRNWKGACSAVVGVALRHTRGIDLCAHSPPSLPLSRVGKLVPDLSGKIAALDRCISRPLRVIVKARYVFSHLQMMVSEVECMAYPSGIDQRRELCPLFTLYSKSEM</sequence>
<dbReference type="OrthoDB" id="5823222at2759"/>
<dbReference type="InterPro" id="IPR037027">
    <property type="entry name" value="YqgF/RNaseH-like_dom_sf"/>
</dbReference>
<proteinExistence type="predicted"/>
<evidence type="ECO:0000313" key="3">
    <source>
        <dbReference type="Proteomes" id="UP000267027"/>
    </source>
</evidence>
<gene>
    <name evidence="2" type="ORF">ACOC_LOCUS7761</name>
</gene>
<dbReference type="WBParaSite" id="ACOC_0000776001-mRNA-1">
    <property type="protein sequence ID" value="ACOC_0000776001-mRNA-1"/>
    <property type="gene ID" value="ACOC_0000776001"/>
</dbReference>
<dbReference type="SUPFAM" id="SSF53098">
    <property type="entry name" value="Ribonuclease H-like"/>
    <property type="match status" value="1"/>
</dbReference>
<dbReference type="GO" id="GO:0003729">
    <property type="term" value="F:mRNA binding"/>
    <property type="evidence" value="ECO:0007669"/>
    <property type="project" value="TreeGrafter"/>
</dbReference>